<evidence type="ECO:0000313" key="4">
    <source>
        <dbReference type="Proteomes" id="UP000315440"/>
    </source>
</evidence>
<dbReference type="Gene3D" id="3.30.1490.270">
    <property type="match status" value="1"/>
</dbReference>
<feature type="region of interest" description="Disordered" evidence="1">
    <location>
        <begin position="1"/>
        <end position="23"/>
    </location>
</feature>
<dbReference type="PANTHER" id="PTHR34595:SF7">
    <property type="entry name" value="SLL1039 PROTEIN"/>
    <property type="match status" value="1"/>
</dbReference>
<feature type="domain" description="Circularly permuted ATP-grasp type 2" evidence="2">
    <location>
        <begin position="73"/>
        <end position="449"/>
    </location>
</feature>
<evidence type="ECO:0000259" key="2">
    <source>
        <dbReference type="Pfam" id="PF14403"/>
    </source>
</evidence>
<dbReference type="InterPro" id="IPR016450">
    <property type="entry name" value="UCP005522"/>
</dbReference>
<feature type="region of interest" description="Disordered" evidence="1">
    <location>
        <begin position="457"/>
        <end position="476"/>
    </location>
</feature>
<dbReference type="InterPro" id="IPR051680">
    <property type="entry name" value="ATP-dep_Glu-Cys_Ligase-2"/>
</dbReference>
<dbReference type="SUPFAM" id="SSF56059">
    <property type="entry name" value="Glutathione synthetase ATP-binding domain-like"/>
    <property type="match status" value="1"/>
</dbReference>
<dbReference type="Pfam" id="PF14403">
    <property type="entry name" value="CP_ATPgrasp_2"/>
    <property type="match status" value="1"/>
</dbReference>
<dbReference type="EMBL" id="SJPQ01000001">
    <property type="protein sequence ID" value="TWT90578.1"/>
    <property type="molecule type" value="Genomic_DNA"/>
</dbReference>
<dbReference type="PANTHER" id="PTHR34595">
    <property type="entry name" value="BLR5612 PROTEIN"/>
    <property type="match status" value="1"/>
</dbReference>
<gene>
    <name evidence="3" type="ORF">Mal64_09720</name>
</gene>
<evidence type="ECO:0000256" key="1">
    <source>
        <dbReference type="SAM" id="MobiDB-lite"/>
    </source>
</evidence>
<organism evidence="3 4">
    <name type="scientific">Pseudobythopirellula maris</name>
    <dbReference type="NCBI Taxonomy" id="2527991"/>
    <lineage>
        <taxon>Bacteria</taxon>
        <taxon>Pseudomonadati</taxon>
        <taxon>Planctomycetota</taxon>
        <taxon>Planctomycetia</taxon>
        <taxon>Pirellulales</taxon>
        <taxon>Lacipirellulaceae</taxon>
        <taxon>Pseudobythopirellula</taxon>
    </lineage>
</organism>
<dbReference type="PIRSF" id="PIRSF005522">
    <property type="entry name" value="UCP005522"/>
    <property type="match status" value="1"/>
</dbReference>
<evidence type="ECO:0000313" key="3">
    <source>
        <dbReference type="EMBL" id="TWT90578.1"/>
    </source>
</evidence>
<accession>A0A5C5ZU81</accession>
<dbReference type="AlphaFoldDB" id="A0A5C5ZU81"/>
<reference evidence="3 4" key="1">
    <citation type="submission" date="2019-02" db="EMBL/GenBank/DDBJ databases">
        <title>Deep-cultivation of Planctomycetes and their phenomic and genomic characterization uncovers novel biology.</title>
        <authorList>
            <person name="Wiegand S."/>
            <person name="Jogler M."/>
            <person name="Boedeker C."/>
            <person name="Pinto D."/>
            <person name="Vollmers J."/>
            <person name="Rivas-Marin E."/>
            <person name="Kohn T."/>
            <person name="Peeters S.H."/>
            <person name="Heuer A."/>
            <person name="Rast P."/>
            <person name="Oberbeckmann S."/>
            <person name="Bunk B."/>
            <person name="Jeske O."/>
            <person name="Meyerdierks A."/>
            <person name="Storesund J.E."/>
            <person name="Kallscheuer N."/>
            <person name="Luecker S."/>
            <person name="Lage O.M."/>
            <person name="Pohl T."/>
            <person name="Merkel B.J."/>
            <person name="Hornburger P."/>
            <person name="Mueller R.-W."/>
            <person name="Bruemmer F."/>
            <person name="Labrenz M."/>
            <person name="Spormann A.M."/>
            <person name="Op Den Camp H."/>
            <person name="Overmann J."/>
            <person name="Amann R."/>
            <person name="Jetten M.S.M."/>
            <person name="Mascher T."/>
            <person name="Medema M.H."/>
            <person name="Devos D.P."/>
            <person name="Kaster A.-K."/>
            <person name="Ovreas L."/>
            <person name="Rohde M."/>
            <person name="Galperin M.Y."/>
            <person name="Jogler C."/>
        </authorList>
    </citation>
    <scope>NUCLEOTIDE SEQUENCE [LARGE SCALE GENOMIC DNA]</scope>
    <source>
        <strain evidence="3 4">Mal64</strain>
    </source>
</reference>
<dbReference type="Gene3D" id="3.40.50.11290">
    <property type="match status" value="1"/>
</dbReference>
<proteinExistence type="predicted"/>
<dbReference type="InterPro" id="IPR025841">
    <property type="entry name" value="CP_ATPgrasp_2"/>
</dbReference>
<name>A0A5C5ZU81_9BACT</name>
<dbReference type="Proteomes" id="UP000315440">
    <property type="component" value="Unassembled WGS sequence"/>
</dbReference>
<protein>
    <recommendedName>
        <fullName evidence="2">Circularly permuted ATP-grasp type 2 domain-containing protein</fullName>
    </recommendedName>
</protein>
<keyword evidence="4" id="KW-1185">Reference proteome</keyword>
<comment type="caution">
    <text evidence="3">The sequence shown here is derived from an EMBL/GenBank/DDBJ whole genome shotgun (WGS) entry which is preliminary data.</text>
</comment>
<dbReference type="RefSeq" id="WP_231993582.1">
    <property type="nucleotide sequence ID" value="NZ_SJPQ01000001.1"/>
</dbReference>
<sequence length="476" mass="52334">MNNKSTVAYDEYGPSPDQPRHASLTHSLGQIPIEVLASRQEVAEAELNERGVTFAVYGHNDGAEKIWPFDIVPRPISGEEWRPVEEGLKQRIRALNLFLDDVYHDKHILKDGVIPEEFVLGAETYRPQCEGLKPPGGVWTHITGTDLIRDTDGQFYVLEDNLRCPSGVSYVLENRELMKRVLPEVFQGTSIAPVESYPDALLDTLLQTAPPKCDGLPRAVVLTPGQFNSAFFEHSYLAQRMGVDLVQASDLYVEGGLVWMRTTHGPQRVDVIYRRIDDDFLDPVSFRADSMLGVPGLMRAYREGGVTLANAPGAGIADDKGVYAYVPKIIEYYLSEEAILPNVPTYVCSEPDQCQYVLDHLSELVIKPANNSGGYGIYFGPTSSRAELEECAAAVKANPRNYIAQPLVTLSTTPTIVPGGLAPRHVDLRPFVLYGKDFYVMSGGLTRVALKEGSMVVNSSQGGGSKDTWVLNGASQ</sequence>